<dbReference type="InterPro" id="IPR029045">
    <property type="entry name" value="ClpP/crotonase-like_dom_sf"/>
</dbReference>
<dbReference type="Gene3D" id="1.10.12.10">
    <property type="entry name" value="Lyase 2-enoyl-coa Hydratase, Chain A, domain 2"/>
    <property type="match status" value="1"/>
</dbReference>
<evidence type="ECO:0000256" key="5">
    <source>
        <dbReference type="ARBA" id="ARBA00023235"/>
    </source>
</evidence>
<dbReference type="GO" id="GO:0005739">
    <property type="term" value="C:mitochondrion"/>
    <property type="evidence" value="ECO:0007669"/>
    <property type="project" value="TreeGrafter"/>
</dbReference>
<evidence type="ECO:0000313" key="6">
    <source>
        <dbReference type="EMBL" id="CAL4084123.1"/>
    </source>
</evidence>
<dbReference type="InterPro" id="IPR045002">
    <property type="entry name" value="Ech1-like"/>
</dbReference>
<dbReference type="InterPro" id="IPR001753">
    <property type="entry name" value="Enoyl-CoA_hydra/iso"/>
</dbReference>
<dbReference type="GO" id="GO:0051750">
    <property type="term" value="F:delta(3,5)-delta(2,4)-dienoyl-CoA isomerase activity"/>
    <property type="evidence" value="ECO:0007669"/>
    <property type="project" value="TreeGrafter"/>
</dbReference>
<organism evidence="6 7">
    <name type="scientific">Meganyctiphanes norvegica</name>
    <name type="common">Northern krill</name>
    <name type="synonym">Thysanopoda norvegica</name>
    <dbReference type="NCBI Taxonomy" id="48144"/>
    <lineage>
        <taxon>Eukaryota</taxon>
        <taxon>Metazoa</taxon>
        <taxon>Ecdysozoa</taxon>
        <taxon>Arthropoda</taxon>
        <taxon>Crustacea</taxon>
        <taxon>Multicrustacea</taxon>
        <taxon>Malacostraca</taxon>
        <taxon>Eumalacostraca</taxon>
        <taxon>Eucarida</taxon>
        <taxon>Euphausiacea</taxon>
        <taxon>Euphausiidae</taxon>
        <taxon>Meganyctiphanes</taxon>
    </lineage>
</organism>
<sequence>MLSNKFSGMNILRPVLNACRSMSSTAAEGYSFETLAVTKPREHVYHVQLNRPDKLNTINKVMWRKINFNCNCCGIMSPNINKFFSTGVEDADLSEINKMVLSSFEIAFSRCRAAPSQRVINAMDRRRKCPKPVIAAIHSACVGGGVDIICSTDIRYCTTDAWIQVKEVDVGLAADVGTLQRLPKIMGSESLVRELCFSARKMFSDEAFQSGVVSRVFPDKESLLEGAVDMAALIASKSPVAVQGTKKSLINARDHSVEEGLAYVRMYNMQALQSEDVRISAMAAMNKEKNPTFAKL</sequence>
<keyword evidence="7" id="KW-1185">Reference proteome</keyword>
<comment type="caution">
    <text evidence="6">The sequence shown here is derived from an EMBL/GenBank/DDBJ whole genome shotgun (WGS) entry which is preliminary data.</text>
</comment>
<comment type="pathway">
    <text evidence="1">Lipid metabolism; fatty acid beta-oxidation.</text>
</comment>
<dbReference type="Proteomes" id="UP001497623">
    <property type="component" value="Unassembled WGS sequence"/>
</dbReference>
<dbReference type="Pfam" id="PF00378">
    <property type="entry name" value="ECH_1"/>
    <property type="match status" value="1"/>
</dbReference>
<dbReference type="AlphaFoldDB" id="A0AAV2QJS4"/>
<keyword evidence="3" id="KW-0276">Fatty acid metabolism</keyword>
<dbReference type="EMBL" id="CAXKWB010006734">
    <property type="protein sequence ID" value="CAL4084123.1"/>
    <property type="molecule type" value="Genomic_DNA"/>
</dbReference>
<dbReference type="PANTHER" id="PTHR43149">
    <property type="entry name" value="ENOYL-COA HYDRATASE"/>
    <property type="match status" value="1"/>
</dbReference>
<reference evidence="6 7" key="1">
    <citation type="submission" date="2024-05" db="EMBL/GenBank/DDBJ databases">
        <authorList>
            <person name="Wallberg A."/>
        </authorList>
    </citation>
    <scope>NUCLEOTIDE SEQUENCE [LARGE SCALE GENOMIC DNA]</scope>
</reference>
<keyword evidence="5" id="KW-0413">Isomerase</keyword>
<feature type="non-terminal residue" evidence="6">
    <location>
        <position position="296"/>
    </location>
</feature>
<keyword evidence="4" id="KW-0443">Lipid metabolism</keyword>
<dbReference type="InterPro" id="IPR014748">
    <property type="entry name" value="Enoyl-CoA_hydra_C"/>
</dbReference>
<dbReference type="GO" id="GO:0006631">
    <property type="term" value="P:fatty acid metabolic process"/>
    <property type="evidence" value="ECO:0007669"/>
    <property type="project" value="UniProtKB-KW"/>
</dbReference>
<gene>
    <name evidence="6" type="ORF">MNOR_LOCUS12325</name>
</gene>
<evidence type="ECO:0000313" key="7">
    <source>
        <dbReference type="Proteomes" id="UP001497623"/>
    </source>
</evidence>
<accession>A0AAV2QJS4</accession>
<dbReference type="CDD" id="cd06558">
    <property type="entry name" value="crotonase-like"/>
    <property type="match status" value="1"/>
</dbReference>
<name>A0AAV2QJS4_MEGNR</name>
<dbReference type="PANTHER" id="PTHR43149:SF1">
    <property type="entry name" value="DELTA(3,5)-DELTA(2,4)-DIENOYL-COA ISOMERASE, MITOCHONDRIAL"/>
    <property type="match status" value="1"/>
</dbReference>
<dbReference type="FunFam" id="1.10.12.10:FF:000004">
    <property type="entry name" value="Delta3,5-delta2,4-dienoyl-CoA isomerase"/>
    <property type="match status" value="1"/>
</dbReference>
<evidence type="ECO:0000256" key="4">
    <source>
        <dbReference type="ARBA" id="ARBA00023098"/>
    </source>
</evidence>
<evidence type="ECO:0000256" key="1">
    <source>
        <dbReference type="ARBA" id="ARBA00005005"/>
    </source>
</evidence>
<evidence type="ECO:0008006" key="8">
    <source>
        <dbReference type="Google" id="ProtNLM"/>
    </source>
</evidence>
<protein>
    <recommendedName>
        <fullName evidence="8">Delta(3,5)-Delta(2,4)-dienoyl-CoA isomerase, mitochondrial</fullName>
    </recommendedName>
</protein>
<proteinExistence type="inferred from homology"/>
<dbReference type="SUPFAM" id="SSF52096">
    <property type="entry name" value="ClpP/crotonase"/>
    <property type="match status" value="1"/>
</dbReference>
<dbReference type="Gene3D" id="3.90.226.10">
    <property type="entry name" value="2-enoyl-CoA Hydratase, Chain A, domain 1"/>
    <property type="match status" value="1"/>
</dbReference>
<comment type="similarity">
    <text evidence="2">Belongs to the enoyl-CoA hydratase/isomerase family.</text>
</comment>
<evidence type="ECO:0000256" key="2">
    <source>
        <dbReference type="ARBA" id="ARBA00005254"/>
    </source>
</evidence>
<evidence type="ECO:0000256" key="3">
    <source>
        <dbReference type="ARBA" id="ARBA00022832"/>
    </source>
</evidence>